<feature type="compositionally biased region" description="Polar residues" evidence="1">
    <location>
        <begin position="72"/>
        <end position="86"/>
    </location>
</feature>
<dbReference type="AlphaFoldDB" id="A0A8J3TSU6"/>
<comment type="caution">
    <text evidence="2">The sequence shown here is derived from an EMBL/GenBank/DDBJ whole genome shotgun (WGS) entry which is preliminary data.</text>
</comment>
<feature type="compositionally biased region" description="Low complexity" evidence="1">
    <location>
        <begin position="44"/>
        <end position="59"/>
    </location>
</feature>
<gene>
    <name evidence="2" type="ORF">Pmi06nite_53300</name>
</gene>
<feature type="region of interest" description="Disordered" evidence="1">
    <location>
        <begin position="41"/>
        <end position="86"/>
    </location>
</feature>
<keyword evidence="3" id="KW-1185">Reference proteome</keyword>
<protein>
    <submittedName>
        <fullName evidence="2">Uncharacterized protein</fullName>
    </submittedName>
</protein>
<dbReference type="Proteomes" id="UP000650628">
    <property type="component" value="Unassembled WGS sequence"/>
</dbReference>
<proteinExistence type="predicted"/>
<accession>A0A8J3TSU6</accession>
<organism evidence="2 3">
    <name type="scientific">Planotetraspora mira</name>
    <dbReference type="NCBI Taxonomy" id="58121"/>
    <lineage>
        <taxon>Bacteria</taxon>
        <taxon>Bacillati</taxon>
        <taxon>Actinomycetota</taxon>
        <taxon>Actinomycetes</taxon>
        <taxon>Streptosporangiales</taxon>
        <taxon>Streptosporangiaceae</taxon>
        <taxon>Planotetraspora</taxon>
    </lineage>
</organism>
<name>A0A8J3TSU6_9ACTN</name>
<sequence>MHDEMSRHRAGNSSAATIVGVRLLALATVAVTLSGFAATPQANASAWTTPRTAPAPTFADKPGPVRNHNSGRHNQNAPAINSPNTVRGVQQVNSVSGTTITQNGQCRGRRCTISQRLRSSHGGWRSRHGRAGRR</sequence>
<reference evidence="2 3" key="1">
    <citation type="submission" date="2021-01" db="EMBL/GenBank/DDBJ databases">
        <title>Whole genome shotgun sequence of Planotetraspora mira NBRC 15435.</title>
        <authorList>
            <person name="Komaki H."/>
            <person name="Tamura T."/>
        </authorList>
    </citation>
    <scope>NUCLEOTIDE SEQUENCE [LARGE SCALE GENOMIC DNA]</scope>
    <source>
        <strain evidence="2 3">NBRC 15435</strain>
    </source>
</reference>
<evidence type="ECO:0000313" key="3">
    <source>
        <dbReference type="Proteomes" id="UP000650628"/>
    </source>
</evidence>
<evidence type="ECO:0000256" key="1">
    <source>
        <dbReference type="SAM" id="MobiDB-lite"/>
    </source>
</evidence>
<dbReference type="EMBL" id="BOOO01000031">
    <property type="protein sequence ID" value="GII31888.1"/>
    <property type="molecule type" value="Genomic_DNA"/>
</dbReference>
<evidence type="ECO:0000313" key="2">
    <source>
        <dbReference type="EMBL" id="GII31888.1"/>
    </source>
</evidence>